<keyword evidence="4" id="KW-0677">Repeat</keyword>
<dbReference type="InterPro" id="IPR009003">
    <property type="entry name" value="Peptidase_S1_PA"/>
</dbReference>
<evidence type="ECO:0000313" key="10">
    <source>
        <dbReference type="Proteomes" id="UP001205601"/>
    </source>
</evidence>
<dbReference type="Proteomes" id="UP001205601">
    <property type="component" value="Unassembled WGS sequence"/>
</dbReference>
<dbReference type="SMART" id="SM00228">
    <property type="entry name" value="PDZ"/>
    <property type="match status" value="2"/>
</dbReference>
<evidence type="ECO:0000256" key="5">
    <source>
        <dbReference type="ARBA" id="ARBA00022801"/>
    </source>
</evidence>
<dbReference type="InterPro" id="IPR001478">
    <property type="entry name" value="PDZ"/>
</dbReference>
<evidence type="ECO:0000256" key="7">
    <source>
        <dbReference type="SAM" id="MobiDB-lite"/>
    </source>
</evidence>
<gene>
    <name evidence="9" type="ORF">N5I32_10465</name>
</gene>
<proteinExistence type="inferred from homology"/>
<comment type="caution">
    <text evidence="9">The sequence shown here is derived from an EMBL/GenBank/DDBJ whole genome shotgun (WGS) entry which is preliminary data.</text>
</comment>
<keyword evidence="3" id="KW-0732">Signal</keyword>
<dbReference type="RefSeq" id="WP_261495540.1">
    <property type="nucleotide sequence ID" value="NZ_JAOCQF010000001.1"/>
</dbReference>
<dbReference type="InterPro" id="IPR011782">
    <property type="entry name" value="Pept_S1C_Do"/>
</dbReference>
<keyword evidence="10" id="KW-1185">Reference proteome</keyword>
<evidence type="ECO:0000313" key="9">
    <source>
        <dbReference type="EMBL" id="MCT8329938.1"/>
    </source>
</evidence>
<evidence type="ECO:0000256" key="3">
    <source>
        <dbReference type="ARBA" id="ARBA00022729"/>
    </source>
</evidence>
<dbReference type="PANTHER" id="PTHR22939">
    <property type="entry name" value="SERINE PROTEASE FAMILY S1C HTRA-RELATED"/>
    <property type="match status" value="1"/>
</dbReference>
<keyword evidence="5" id="KW-0378">Hydrolase</keyword>
<feature type="domain" description="PDZ" evidence="8">
    <location>
        <begin position="395"/>
        <end position="468"/>
    </location>
</feature>
<dbReference type="EMBL" id="JAOCQF010000001">
    <property type="protein sequence ID" value="MCT8329938.1"/>
    <property type="molecule type" value="Genomic_DNA"/>
</dbReference>
<dbReference type="Gene3D" id="2.30.42.10">
    <property type="match status" value="2"/>
</dbReference>
<evidence type="ECO:0000256" key="4">
    <source>
        <dbReference type="ARBA" id="ARBA00022737"/>
    </source>
</evidence>
<accession>A0ABT2NPB5</accession>
<keyword evidence="2" id="KW-0645">Protease</keyword>
<dbReference type="PROSITE" id="PS50106">
    <property type="entry name" value="PDZ"/>
    <property type="match status" value="2"/>
</dbReference>
<dbReference type="InterPro" id="IPR001940">
    <property type="entry name" value="Peptidase_S1C"/>
</dbReference>
<dbReference type="Pfam" id="PF13365">
    <property type="entry name" value="Trypsin_2"/>
    <property type="match status" value="1"/>
</dbReference>
<dbReference type="Pfam" id="PF00595">
    <property type="entry name" value="PDZ"/>
    <property type="match status" value="1"/>
</dbReference>
<keyword evidence="6" id="KW-0720">Serine protease</keyword>
<protein>
    <submittedName>
        <fullName evidence="9">DegQ family serine endoprotease</fullName>
    </submittedName>
</protein>
<evidence type="ECO:0000259" key="8">
    <source>
        <dbReference type="PROSITE" id="PS50106"/>
    </source>
</evidence>
<dbReference type="SUPFAM" id="SSF50494">
    <property type="entry name" value="Trypsin-like serine proteases"/>
    <property type="match status" value="1"/>
</dbReference>
<feature type="domain" description="PDZ" evidence="8">
    <location>
        <begin position="287"/>
        <end position="389"/>
    </location>
</feature>
<reference evidence="10" key="1">
    <citation type="submission" date="2023-07" db="EMBL/GenBank/DDBJ databases">
        <title>Defluviimonas sediminis sp. nov., isolated from mangrove sediment.</title>
        <authorList>
            <person name="Liu L."/>
            <person name="Li J."/>
            <person name="Huang Y."/>
            <person name="Pan J."/>
            <person name="Li M."/>
        </authorList>
    </citation>
    <scope>NUCLEOTIDE SEQUENCE [LARGE SCALE GENOMIC DNA]</scope>
    <source>
        <strain evidence="10">FT324</strain>
    </source>
</reference>
<dbReference type="PRINTS" id="PR00834">
    <property type="entry name" value="PROTEASES2C"/>
</dbReference>
<comment type="similarity">
    <text evidence="1">Belongs to the peptidase S1C family.</text>
</comment>
<dbReference type="SUPFAM" id="SSF50156">
    <property type="entry name" value="PDZ domain-like"/>
    <property type="match status" value="2"/>
</dbReference>
<dbReference type="InterPro" id="IPR036034">
    <property type="entry name" value="PDZ_sf"/>
</dbReference>
<dbReference type="Gene3D" id="2.40.10.120">
    <property type="match status" value="1"/>
</dbReference>
<evidence type="ECO:0000256" key="6">
    <source>
        <dbReference type="ARBA" id="ARBA00022825"/>
    </source>
</evidence>
<dbReference type="Pfam" id="PF13180">
    <property type="entry name" value="PDZ_2"/>
    <property type="match status" value="1"/>
</dbReference>
<feature type="region of interest" description="Disordered" evidence="7">
    <location>
        <begin position="101"/>
        <end position="121"/>
    </location>
</feature>
<name>A0ABT2NPB5_9RHOB</name>
<organism evidence="9 10">
    <name type="scientific">Albidovulum sediminis</name>
    <dbReference type="NCBI Taxonomy" id="3066345"/>
    <lineage>
        <taxon>Bacteria</taxon>
        <taxon>Pseudomonadati</taxon>
        <taxon>Pseudomonadota</taxon>
        <taxon>Alphaproteobacteria</taxon>
        <taxon>Rhodobacterales</taxon>
        <taxon>Paracoccaceae</taxon>
        <taxon>Albidovulum</taxon>
    </lineage>
</organism>
<dbReference type="PANTHER" id="PTHR22939:SF129">
    <property type="entry name" value="SERINE PROTEASE HTRA2, MITOCHONDRIAL"/>
    <property type="match status" value="1"/>
</dbReference>
<dbReference type="NCBIfam" id="TIGR02037">
    <property type="entry name" value="degP_htrA_DO"/>
    <property type="match status" value="1"/>
</dbReference>
<evidence type="ECO:0000256" key="2">
    <source>
        <dbReference type="ARBA" id="ARBA00022670"/>
    </source>
</evidence>
<sequence length="507" mass="50765">MIGKPVASAGRKMVLAGLSTLAVIVALGGPLPPLPFGGGAAMAATGDPLASYADIVAASKPAVVTVTTEIARPVDRTEQRGPQGFPPDEFFRRFFGENGPFPGLPDGRQGQAPDEAPQGRALGSGFIVSADGYIVTNNHVIDGATRITVSLDDGRELPATLVGTDTKSDIAVLKVAADGALPTVDWGDSDALRTGDAVLAIGDPFGIGTTVTAGIVSARGRDLHSGPYDDFIQVDAAINHGNSGGPLVDATGRVVGINTAIYSPNGGNVGVGFAIPAAHAQKVVARIIESGTIEHGFIGVSIQPVDGDIAGAIGLAKAEGALVSSVQDGSPAAAAGMSVGDVVLSVNGSTIATPKDLSRAIADLAPGDKAALVVQRAGAEVQLAVTVGKMEGVETASASQTAPGGEVAVADLGLTLRTLEPTQAEALGLPDGTAGALIAQVDPGSEAADKGIREGDVILSVNQAPVESAQDVVAGVEKAKEKHRDAALLMIARGDSRSFVAVPFHVG</sequence>
<evidence type="ECO:0000256" key="1">
    <source>
        <dbReference type="ARBA" id="ARBA00010541"/>
    </source>
</evidence>